<dbReference type="InterPro" id="IPR036047">
    <property type="entry name" value="F-box-like_dom_sf"/>
</dbReference>
<dbReference type="CDD" id="cd09917">
    <property type="entry name" value="F-box_SF"/>
    <property type="match status" value="1"/>
</dbReference>
<gene>
    <name evidence="1" type="ORF">GSCOC_T00029076001</name>
</gene>
<dbReference type="InterPro" id="IPR044809">
    <property type="entry name" value="AUF1-like"/>
</dbReference>
<protein>
    <recommendedName>
        <fullName evidence="3">F-box domain-containing protein</fullName>
    </recommendedName>
</protein>
<accession>A0A068TTU8</accession>
<dbReference type="Gene3D" id="1.20.1280.50">
    <property type="match status" value="1"/>
</dbReference>
<dbReference type="InParanoid" id="A0A068TTU8"/>
<evidence type="ECO:0000313" key="2">
    <source>
        <dbReference type="Proteomes" id="UP000295252"/>
    </source>
</evidence>
<name>A0A068TTU8_COFCA</name>
<dbReference type="AlphaFoldDB" id="A0A068TTU8"/>
<proteinExistence type="predicted"/>
<dbReference type="Proteomes" id="UP000295252">
    <property type="component" value="Chromosome IV"/>
</dbReference>
<keyword evidence="2" id="KW-1185">Reference proteome</keyword>
<sequence length="315" mass="36069">MEDLVASLTIVAGGGKAKKEQEDPHFKLLPDGLIVSHIFNKISEAKSLCRCSLVSKRFSSLVYQTKNVSVENPLRIPRQELDKKTTPACFPGKQVHCFIAPLGMFPFLQKSQRLTFHFEHLDFEFLSHLIAKFLAKFSRMESLHVKILYPPEDSEATGGIRFIKEPVMKWKLDFESDTFIYLYASRSCLDDANNIYAREIGLLTVEYHCHLAMGFYTFSIMETLLPFLPESLLRVTITDSKNRSKQDLGKTGLADQMRRICDNPRNTEYLQRVTSAKSRVKFPFSGPIGQSFTLFLANESEDYLKVQSAFKNKKR</sequence>
<evidence type="ECO:0000313" key="1">
    <source>
        <dbReference type="EMBL" id="CDO99482.1"/>
    </source>
</evidence>
<dbReference type="Gramene" id="CDO99482">
    <property type="protein sequence ID" value="CDO99482"/>
    <property type="gene ID" value="GSCOC_T00029076001"/>
</dbReference>
<dbReference type="PhylomeDB" id="A0A068TTU8"/>
<evidence type="ECO:0008006" key="3">
    <source>
        <dbReference type="Google" id="ProtNLM"/>
    </source>
</evidence>
<dbReference type="PANTHER" id="PTHR31215">
    <property type="entry name" value="OS05G0510400 PROTEIN-RELATED"/>
    <property type="match status" value="1"/>
</dbReference>
<dbReference type="OrthoDB" id="812961at2759"/>
<dbReference type="SUPFAM" id="SSF81383">
    <property type="entry name" value="F-box domain"/>
    <property type="match status" value="1"/>
</dbReference>
<reference evidence="2" key="1">
    <citation type="journal article" date="2014" name="Science">
        <title>The coffee genome provides insight into the convergent evolution of caffeine biosynthesis.</title>
        <authorList>
            <person name="Denoeud F."/>
            <person name="Carretero-Paulet L."/>
            <person name="Dereeper A."/>
            <person name="Droc G."/>
            <person name="Guyot R."/>
            <person name="Pietrella M."/>
            <person name="Zheng C."/>
            <person name="Alberti A."/>
            <person name="Anthony F."/>
            <person name="Aprea G."/>
            <person name="Aury J.M."/>
            <person name="Bento P."/>
            <person name="Bernard M."/>
            <person name="Bocs S."/>
            <person name="Campa C."/>
            <person name="Cenci A."/>
            <person name="Combes M.C."/>
            <person name="Crouzillat D."/>
            <person name="Da Silva C."/>
            <person name="Daddiego L."/>
            <person name="De Bellis F."/>
            <person name="Dussert S."/>
            <person name="Garsmeur O."/>
            <person name="Gayraud T."/>
            <person name="Guignon V."/>
            <person name="Jahn K."/>
            <person name="Jamilloux V."/>
            <person name="Joet T."/>
            <person name="Labadie K."/>
            <person name="Lan T."/>
            <person name="Leclercq J."/>
            <person name="Lepelley M."/>
            <person name="Leroy T."/>
            <person name="Li L.T."/>
            <person name="Librado P."/>
            <person name="Lopez L."/>
            <person name="Munoz A."/>
            <person name="Noel B."/>
            <person name="Pallavicini A."/>
            <person name="Perrotta G."/>
            <person name="Poncet V."/>
            <person name="Pot D."/>
            <person name="Priyono X."/>
            <person name="Rigoreau M."/>
            <person name="Rouard M."/>
            <person name="Rozas J."/>
            <person name="Tranchant-Dubreuil C."/>
            <person name="VanBuren R."/>
            <person name="Zhang Q."/>
            <person name="Andrade A.C."/>
            <person name="Argout X."/>
            <person name="Bertrand B."/>
            <person name="de Kochko A."/>
            <person name="Graziosi G."/>
            <person name="Henry R.J."/>
            <person name="Jayarama X."/>
            <person name="Ming R."/>
            <person name="Nagai C."/>
            <person name="Rounsley S."/>
            <person name="Sankoff D."/>
            <person name="Giuliano G."/>
            <person name="Albert V.A."/>
            <person name="Wincker P."/>
            <person name="Lashermes P."/>
        </authorList>
    </citation>
    <scope>NUCLEOTIDE SEQUENCE [LARGE SCALE GENOMIC DNA]</scope>
    <source>
        <strain evidence="2">cv. DH200-94</strain>
    </source>
</reference>
<organism evidence="1 2">
    <name type="scientific">Coffea canephora</name>
    <name type="common">Robusta coffee</name>
    <dbReference type="NCBI Taxonomy" id="49390"/>
    <lineage>
        <taxon>Eukaryota</taxon>
        <taxon>Viridiplantae</taxon>
        <taxon>Streptophyta</taxon>
        <taxon>Embryophyta</taxon>
        <taxon>Tracheophyta</taxon>
        <taxon>Spermatophyta</taxon>
        <taxon>Magnoliopsida</taxon>
        <taxon>eudicotyledons</taxon>
        <taxon>Gunneridae</taxon>
        <taxon>Pentapetalae</taxon>
        <taxon>asterids</taxon>
        <taxon>lamiids</taxon>
        <taxon>Gentianales</taxon>
        <taxon>Rubiaceae</taxon>
        <taxon>Ixoroideae</taxon>
        <taxon>Gardenieae complex</taxon>
        <taxon>Bertiereae - Coffeeae clade</taxon>
        <taxon>Coffeeae</taxon>
        <taxon>Coffea</taxon>
    </lineage>
</organism>
<dbReference type="EMBL" id="HG739088">
    <property type="protein sequence ID" value="CDO99482.1"/>
    <property type="molecule type" value="Genomic_DNA"/>
</dbReference>